<comment type="caution">
    <text evidence="2">The sequence shown here is derived from an EMBL/GenBank/DDBJ whole genome shotgun (WGS) entry which is preliminary data.</text>
</comment>
<feature type="region of interest" description="Disordered" evidence="1">
    <location>
        <begin position="129"/>
        <end position="173"/>
    </location>
</feature>
<evidence type="ECO:0000313" key="3">
    <source>
        <dbReference type="Proteomes" id="UP000248014"/>
    </source>
</evidence>
<keyword evidence="3" id="KW-1185">Reference proteome</keyword>
<organism evidence="2 3">
    <name type="scientific">Blastomonas natatoria</name>
    <dbReference type="NCBI Taxonomy" id="34015"/>
    <lineage>
        <taxon>Bacteria</taxon>
        <taxon>Pseudomonadati</taxon>
        <taxon>Pseudomonadota</taxon>
        <taxon>Alphaproteobacteria</taxon>
        <taxon>Sphingomonadales</taxon>
        <taxon>Sphingomonadaceae</taxon>
        <taxon>Blastomonas</taxon>
    </lineage>
</organism>
<accession>A0A2V3US33</accession>
<gene>
    <name evidence="2" type="ORF">C7451_11485</name>
</gene>
<sequence length="241" mass="26720">MLPWPGRPTAAARTTDFSGIPAFSPVYVGKEREMLPKKGRKLPKWKGAMAGREAYAETIAELLKREHGGTHRAVKQVMRLTDASERTVKHWLAAQHGPDTVFFLRLVTSSPVIRAFVIGLIESSQGAVQDRHGAGQQAARLSSKTSDTQPPRQDRRQSDRINDPKTDPINDPITDALNERQRWFLSRVGTGHQCRAADISAYWKVSPKTARRDVAGLCALGLIRFTGARRNGRYQLDSGLG</sequence>
<dbReference type="AlphaFoldDB" id="A0A2V3US33"/>
<dbReference type="EMBL" id="QJJM01000014">
    <property type="protein sequence ID" value="PXW70109.1"/>
    <property type="molecule type" value="Genomic_DNA"/>
</dbReference>
<protein>
    <submittedName>
        <fullName evidence="2">Uncharacterized protein</fullName>
    </submittedName>
</protein>
<dbReference type="Proteomes" id="UP000248014">
    <property type="component" value="Unassembled WGS sequence"/>
</dbReference>
<evidence type="ECO:0000256" key="1">
    <source>
        <dbReference type="SAM" id="MobiDB-lite"/>
    </source>
</evidence>
<feature type="compositionally biased region" description="Basic and acidic residues" evidence="1">
    <location>
        <begin position="152"/>
        <end position="168"/>
    </location>
</feature>
<evidence type="ECO:0000313" key="2">
    <source>
        <dbReference type="EMBL" id="PXW70109.1"/>
    </source>
</evidence>
<reference evidence="2 3" key="1">
    <citation type="submission" date="2018-05" db="EMBL/GenBank/DDBJ databases">
        <title>Genomic Encyclopedia of Type Strains, Phase IV (KMG-IV): sequencing the most valuable type-strain genomes for metagenomic binning, comparative biology and taxonomic classification.</title>
        <authorList>
            <person name="Goeker M."/>
        </authorList>
    </citation>
    <scope>NUCLEOTIDE SEQUENCE [LARGE SCALE GENOMIC DNA]</scope>
    <source>
        <strain evidence="2 3">DSM 3183</strain>
    </source>
</reference>
<name>A0A2V3US33_9SPHN</name>
<proteinExistence type="predicted"/>